<dbReference type="Proteomes" id="UP000273734">
    <property type="component" value="Unassembled WGS sequence"/>
</dbReference>
<evidence type="ECO:0000313" key="2">
    <source>
        <dbReference type="Proteomes" id="UP000273734"/>
    </source>
</evidence>
<proteinExistence type="predicted"/>
<accession>A0AB74D260</accession>
<comment type="caution">
    <text evidence="1">The sequence shown here is derived from an EMBL/GenBank/DDBJ whole genome shotgun (WGS) entry which is preliminary data.</text>
</comment>
<reference evidence="1 2" key="1">
    <citation type="submission" date="2018-08" db="EMBL/GenBank/DDBJ databases">
        <title>Comparative analysis of Burkholderia isolates from Puerto Rico.</title>
        <authorList>
            <person name="Hall C."/>
            <person name="Sahl J."/>
            <person name="Wagner D."/>
        </authorList>
    </citation>
    <scope>NUCLEOTIDE SEQUENCE [LARGE SCALE GENOMIC DNA]</scope>
    <source>
        <strain evidence="1 2">Bp8964</strain>
    </source>
</reference>
<sequence length="62" mass="6759">MVGPVDAAGMRVIVLAPGSTRVTRRRPGGAVRFLLAGRVLAARRWRVIHIARAGFRAAPDRR</sequence>
<dbReference type="EMBL" id="QTNY01000017">
    <property type="protein sequence ID" value="RQP74212.1"/>
    <property type="molecule type" value="Genomic_DNA"/>
</dbReference>
<organism evidence="1 2">
    <name type="scientific">Burkholderia ubonensis</name>
    <dbReference type="NCBI Taxonomy" id="101571"/>
    <lineage>
        <taxon>Bacteria</taxon>
        <taxon>Pseudomonadati</taxon>
        <taxon>Pseudomonadota</taxon>
        <taxon>Betaproteobacteria</taxon>
        <taxon>Burkholderiales</taxon>
        <taxon>Burkholderiaceae</taxon>
        <taxon>Burkholderia</taxon>
        <taxon>Burkholderia cepacia complex</taxon>
    </lineage>
</organism>
<evidence type="ECO:0000313" key="1">
    <source>
        <dbReference type="EMBL" id="RQP74212.1"/>
    </source>
</evidence>
<protein>
    <submittedName>
        <fullName evidence="1">Uncharacterized protein</fullName>
    </submittedName>
</protein>
<name>A0AB74D260_9BURK</name>
<gene>
    <name evidence="1" type="ORF">DF015_22920</name>
</gene>
<dbReference type="AlphaFoldDB" id="A0AB74D260"/>